<dbReference type="RefSeq" id="WP_012646083.1">
    <property type="nucleotide sequence ID" value="NC_011979.1"/>
</dbReference>
<keyword evidence="3" id="KW-1185">Reference proteome</keyword>
<reference evidence="2 3" key="1">
    <citation type="submission" date="2009-01" db="EMBL/GenBank/DDBJ databases">
        <title>Complete sequence of Geobacter sp. FRC-32.</title>
        <authorList>
            <consortium name="US DOE Joint Genome Institute"/>
            <person name="Lucas S."/>
            <person name="Copeland A."/>
            <person name="Lapidus A."/>
            <person name="Glavina del Rio T."/>
            <person name="Dalin E."/>
            <person name="Tice H."/>
            <person name="Bruce D."/>
            <person name="Goodwin L."/>
            <person name="Pitluck S."/>
            <person name="Saunders E."/>
            <person name="Brettin T."/>
            <person name="Detter J.C."/>
            <person name="Han C."/>
            <person name="Larimer F."/>
            <person name="Land M."/>
            <person name="Hauser L."/>
            <person name="Kyrpides N."/>
            <person name="Ovchinnikova G."/>
            <person name="Kostka J."/>
            <person name="Richardson P."/>
        </authorList>
    </citation>
    <scope>NUCLEOTIDE SEQUENCE [LARGE SCALE GENOMIC DNA]</scope>
    <source>
        <strain evidence="3">DSM 22248 / JCM 15807 / FRC-32</strain>
    </source>
</reference>
<keyword evidence="1" id="KW-1133">Transmembrane helix</keyword>
<dbReference type="HOGENOM" id="CLU_2093331_0_0_7"/>
<sequence>MKSDNPRKFAAMMSVLSAVGNVGAVAIIINAAGLREFMAIAPTSPKIMFLLVAGFFSLGIAVALLVPTKLSKKSQLIAVTVSITIFILAAVQMSMVLIFVLLWPWSLYKFYKSEAA</sequence>
<feature type="transmembrane region" description="Helical" evidence="1">
    <location>
        <begin position="47"/>
        <end position="66"/>
    </location>
</feature>
<accession>B9M2H5</accession>
<feature type="transmembrane region" description="Helical" evidence="1">
    <location>
        <begin position="78"/>
        <end position="103"/>
    </location>
</feature>
<feature type="transmembrane region" description="Helical" evidence="1">
    <location>
        <begin position="12"/>
        <end position="35"/>
    </location>
</feature>
<evidence type="ECO:0000313" key="3">
    <source>
        <dbReference type="Proteomes" id="UP000007721"/>
    </source>
</evidence>
<dbReference type="STRING" id="316067.Geob_0992"/>
<evidence type="ECO:0000256" key="1">
    <source>
        <dbReference type="SAM" id="Phobius"/>
    </source>
</evidence>
<dbReference type="EMBL" id="CP001390">
    <property type="protein sequence ID" value="ACM19354.1"/>
    <property type="molecule type" value="Genomic_DNA"/>
</dbReference>
<protein>
    <submittedName>
        <fullName evidence="2">Uncharacterized protein</fullName>
    </submittedName>
</protein>
<keyword evidence="1" id="KW-0472">Membrane</keyword>
<organism evidence="2 3">
    <name type="scientific">Geotalea daltonii (strain DSM 22248 / JCM 15807 / FRC-32)</name>
    <name type="common">Geobacter daltonii</name>
    <dbReference type="NCBI Taxonomy" id="316067"/>
    <lineage>
        <taxon>Bacteria</taxon>
        <taxon>Pseudomonadati</taxon>
        <taxon>Thermodesulfobacteriota</taxon>
        <taxon>Desulfuromonadia</taxon>
        <taxon>Geobacterales</taxon>
        <taxon>Geobacteraceae</taxon>
        <taxon>Geotalea</taxon>
    </lineage>
</organism>
<name>B9M2H5_GEODF</name>
<dbReference type="KEGG" id="geo:Geob_0992"/>
<keyword evidence="1" id="KW-0812">Transmembrane</keyword>
<evidence type="ECO:0000313" key="2">
    <source>
        <dbReference type="EMBL" id="ACM19354.1"/>
    </source>
</evidence>
<dbReference type="OrthoDB" id="10011521at2"/>
<dbReference type="AlphaFoldDB" id="B9M2H5"/>
<gene>
    <name evidence="2" type="ordered locus">Geob_0992</name>
</gene>
<proteinExistence type="predicted"/>
<dbReference type="Proteomes" id="UP000007721">
    <property type="component" value="Chromosome"/>
</dbReference>